<dbReference type="EMBL" id="CP035704">
    <property type="protein sequence ID" value="QBB70974.1"/>
    <property type="molecule type" value="Genomic_DNA"/>
</dbReference>
<dbReference type="SUPFAM" id="SSF51126">
    <property type="entry name" value="Pectin lyase-like"/>
    <property type="match status" value="2"/>
</dbReference>
<protein>
    <recommendedName>
        <fullName evidence="14">IPTL-CTERM sorting domain-containing protein</fullName>
    </recommendedName>
</protein>
<dbReference type="NCBIfam" id="NF041518">
    <property type="entry name" value="choice_anch_Q"/>
    <property type="match status" value="1"/>
</dbReference>
<dbReference type="InterPro" id="IPR041286">
    <property type="entry name" value="MBG_2"/>
</dbReference>
<proteinExistence type="predicted"/>
<evidence type="ECO:0000256" key="3">
    <source>
        <dbReference type="ARBA" id="ARBA00004613"/>
    </source>
</evidence>
<dbReference type="InterPro" id="IPR003368">
    <property type="entry name" value="POMP_repeat"/>
</dbReference>
<evidence type="ECO:0000256" key="8">
    <source>
        <dbReference type="SAM" id="Phobius"/>
    </source>
</evidence>
<keyword evidence="8" id="KW-1133">Transmembrane helix</keyword>
<gene>
    <name evidence="12" type="ORF">ELE36_11785</name>
</gene>
<dbReference type="OrthoDB" id="5992203at2"/>
<keyword evidence="7" id="KW-0998">Cell outer membrane</keyword>
<name>A0A411HKN9_9GAMM</name>
<feature type="domain" description="MBG" evidence="10">
    <location>
        <begin position="710"/>
        <end position="788"/>
    </location>
</feature>
<accession>A0A411HKN9</accession>
<keyword evidence="4" id="KW-0964">Secreted</keyword>
<dbReference type="GO" id="GO:0009279">
    <property type="term" value="C:cell outer membrane"/>
    <property type="evidence" value="ECO:0007669"/>
    <property type="project" value="UniProtKB-SubCell"/>
</dbReference>
<feature type="domain" description="MBG" evidence="10">
    <location>
        <begin position="794"/>
        <end position="869"/>
    </location>
</feature>
<dbReference type="Pfam" id="PF18676">
    <property type="entry name" value="MBG_2"/>
    <property type="match status" value="2"/>
</dbReference>
<dbReference type="GO" id="GO:0005576">
    <property type="term" value="C:extracellular region"/>
    <property type="evidence" value="ECO:0007669"/>
    <property type="project" value="UniProtKB-SubCell"/>
</dbReference>
<keyword evidence="6 8" id="KW-0472">Membrane</keyword>
<keyword evidence="8" id="KW-0812">Transmembrane</keyword>
<evidence type="ECO:0000256" key="1">
    <source>
        <dbReference type="ARBA" id="ARBA00004196"/>
    </source>
</evidence>
<dbReference type="Pfam" id="PF02415">
    <property type="entry name" value="Chlam_PMP"/>
    <property type="match status" value="4"/>
</dbReference>
<keyword evidence="13" id="KW-1185">Reference proteome</keyword>
<evidence type="ECO:0000256" key="2">
    <source>
        <dbReference type="ARBA" id="ARBA00004442"/>
    </source>
</evidence>
<feature type="transmembrane region" description="Helical" evidence="8">
    <location>
        <begin position="1078"/>
        <end position="1098"/>
    </location>
</feature>
<feature type="chain" id="PRO_5019158179" description="IPTL-CTERM sorting domain-containing protein" evidence="9">
    <location>
        <begin position="27"/>
        <end position="1101"/>
    </location>
</feature>
<feature type="domain" description="DUF7933" evidence="11">
    <location>
        <begin position="583"/>
        <end position="706"/>
    </location>
</feature>
<dbReference type="InterPro" id="IPR013783">
    <property type="entry name" value="Ig-like_fold"/>
</dbReference>
<dbReference type="RefSeq" id="WP_129833525.1">
    <property type="nucleotide sequence ID" value="NZ_CP035704.1"/>
</dbReference>
<dbReference type="SMART" id="SM00710">
    <property type="entry name" value="PbH1"/>
    <property type="match status" value="10"/>
</dbReference>
<dbReference type="Proteomes" id="UP000291562">
    <property type="component" value="Chromosome"/>
</dbReference>
<dbReference type="AlphaFoldDB" id="A0A411HKN9"/>
<evidence type="ECO:0000256" key="5">
    <source>
        <dbReference type="ARBA" id="ARBA00022729"/>
    </source>
</evidence>
<dbReference type="Gene3D" id="3.30.160.710">
    <property type="match status" value="2"/>
</dbReference>
<comment type="subcellular location">
    <subcellularLocation>
        <location evidence="1">Cell envelope</location>
    </subcellularLocation>
    <subcellularLocation>
        <location evidence="2">Cell outer membrane</location>
    </subcellularLocation>
    <subcellularLocation>
        <location evidence="3">Secreted</location>
    </subcellularLocation>
</comment>
<dbReference type="NCBIfam" id="TIGR01376">
    <property type="entry name" value="POMP_repeat"/>
    <property type="match status" value="1"/>
</dbReference>
<keyword evidence="5 9" id="KW-0732">Signal</keyword>
<organism evidence="12 13">
    <name type="scientific">Pseudolysobacter antarcticus</name>
    <dbReference type="NCBI Taxonomy" id="2511995"/>
    <lineage>
        <taxon>Bacteria</taxon>
        <taxon>Pseudomonadati</taxon>
        <taxon>Pseudomonadota</taxon>
        <taxon>Gammaproteobacteria</taxon>
        <taxon>Lysobacterales</taxon>
        <taxon>Rhodanobacteraceae</taxon>
        <taxon>Pseudolysobacter</taxon>
    </lineage>
</organism>
<feature type="signal peptide" evidence="9">
    <location>
        <begin position="1"/>
        <end position="26"/>
    </location>
</feature>
<evidence type="ECO:0000259" key="11">
    <source>
        <dbReference type="Pfam" id="PF25564"/>
    </source>
</evidence>
<dbReference type="Pfam" id="PF25564">
    <property type="entry name" value="DUF7933"/>
    <property type="match status" value="1"/>
</dbReference>
<dbReference type="InterPro" id="IPR006626">
    <property type="entry name" value="PbH1"/>
</dbReference>
<evidence type="ECO:0000259" key="10">
    <source>
        <dbReference type="Pfam" id="PF18676"/>
    </source>
</evidence>
<evidence type="ECO:0000313" key="12">
    <source>
        <dbReference type="EMBL" id="QBB70974.1"/>
    </source>
</evidence>
<evidence type="ECO:0000256" key="9">
    <source>
        <dbReference type="SAM" id="SignalP"/>
    </source>
</evidence>
<dbReference type="InterPro" id="IPR057693">
    <property type="entry name" value="DUF7933"/>
</dbReference>
<dbReference type="InterPro" id="IPR059226">
    <property type="entry name" value="Choice_anch_Q_dom"/>
</dbReference>
<evidence type="ECO:0000313" key="13">
    <source>
        <dbReference type="Proteomes" id="UP000291562"/>
    </source>
</evidence>
<evidence type="ECO:0000256" key="6">
    <source>
        <dbReference type="ARBA" id="ARBA00023136"/>
    </source>
</evidence>
<evidence type="ECO:0008006" key="14">
    <source>
        <dbReference type="Google" id="ProtNLM"/>
    </source>
</evidence>
<dbReference type="Gene3D" id="2.60.40.10">
    <property type="entry name" value="Immunoglobulins"/>
    <property type="match status" value="1"/>
</dbReference>
<evidence type="ECO:0000256" key="4">
    <source>
        <dbReference type="ARBA" id="ARBA00022525"/>
    </source>
</evidence>
<dbReference type="InterPro" id="IPR011050">
    <property type="entry name" value="Pectin_lyase_fold/virulence"/>
</dbReference>
<dbReference type="InterPro" id="IPR047589">
    <property type="entry name" value="DUF11_rpt"/>
</dbReference>
<evidence type="ECO:0000256" key="7">
    <source>
        <dbReference type="ARBA" id="ARBA00023237"/>
    </source>
</evidence>
<dbReference type="NCBIfam" id="TIGR01451">
    <property type="entry name" value="B_ant_repeat"/>
    <property type="match status" value="1"/>
</dbReference>
<dbReference type="KEGG" id="xbc:ELE36_11785"/>
<sequence>MRCSKNGLLPLLVCASLILTSLPLWAATCRVTTTGIASNDGSDWTTHAITLQGALSNSACSEIWLAKGVYKPVTPANLASVTGTERSASFNIHSGVAIYGGFAGGETARADRDFAANLTVLSGDIDGNDTNTNGVDLTVDATHNGSNSNTVVQLDGRTTPINTDTVLDGVTVTAGNNPSAGGGLYCNAEGNGDGNPPGSDIRCSPTVSNVRFSGNFASGGGGAMVNDALYGGISSPVLTNVVFSNNSVDNGGSTQSRGGAMLNGGAAGSVSKPVLTNVTFIGNSATNGIGGAMFNAGNFGDCSPVLNNVTFTGNSAINGFGGAMVNYGFAGNSSPTLNNVVFNGNSTTGSGGAIYNYGSGFSAGANVSPTLNNVTFSGNSAQLKGGAMYNDGSSGGNSNPTLSNVTFSGNTAPNGAALYNDATGSTYTTNSGTSSPTLNNVTFSGNSASGKGGAMYNDGSANGFTSGHSSPVLNNVILWGDTGGELFNNSATATTALHYSVMQGGCTSGDGNTCTDHVLITDPKLGTLANNGGFTQTRLPGAGSSAIDAGDNSSCASTDQRGVPRPQGAVCDIGAVEVAAASLSAAFSPASVAVGSTTTFTITATNPTSIALTNVSFSNSVPAGLKLVAQAGGTCGTAAGTGGGSTSVNAATGFFSTVANNLAAGASCTISLQVLALNAGSFLDTTSTVTSSEALAGAAASATLLVTTPLTITANDATKTYGNALPTLSASYSGFVNGDTAASVTIPPTLTTTATAASPVVGGGYPITASGAVVPSYYTVTYVPGALSITSAPLTITANNASRAYGAVNPGFSANYSGFVNGDSTASLTPSPTITTTATDTSPAGPYPITASGAVDPNYVISYVDGTLTIGKADQAIAFGTAPVVAVNGTGAATATTTATPSTSYPIIFSTTSVDCSVTSTGLVTGINAGTSNCMITAAQSGDANYNAAAPVNQNLSIGKDTTTLTLAVTPNPVNFNAPITIVAIVSGDPPTGTVTFCANATTVNATCDGGFVLSCSPVTLVAAGPTSATATCNFRGFSTAGNQTLSAFYSGDDNFTATATAQVVVLAVSQPIPIPVLGRWMLLLLAGLMVGIARTHAKRA</sequence>
<reference evidence="12 13" key="1">
    <citation type="submission" date="2019-01" db="EMBL/GenBank/DDBJ databases">
        <title>Pseudolysobacter antarctica gen. nov., sp. nov., isolated from Fildes Peninsula, Antarctica.</title>
        <authorList>
            <person name="Wei Z."/>
            <person name="Peng F."/>
        </authorList>
    </citation>
    <scope>NUCLEOTIDE SEQUENCE [LARGE SCALE GENOMIC DNA]</scope>
    <source>
        <strain evidence="12 13">AQ6-296</strain>
    </source>
</reference>